<evidence type="ECO:0000256" key="1">
    <source>
        <dbReference type="ARBA" id="ARBA00022559"/>
    </source>
</evidence>
<reference evidence="10 13" key="2">
    <citation type="submission" date="2014-06" db="EMBL/GenBank/DDBJ databases">
        <authorList>
            <person name="Ju J."/>
            <person name="Zhang J."/>
        </authorList>
    </citation>
    <scope>NUCLEOTIDE SEQUENCE [LARGE SCALE GENOMIC DNA]</scope>
    <source>
        <strain evidence="10">DmW_042</strain>
    </source>
</reference>
<accession>A0A094YFK2</accession>
<dbReference type="GeneID" id="89478809"/>
<evidence type="ECO:0000313" key="12">
    <source>
        <dbReference type="Proteomes" id="UP000075411"/>
    </source>
</evidence>
<organism evidence="8 11">
    <name type="scientific">Acetobacter tropicalis</name>
    <dbReference type="NCBI Taxonomy" id="104102"/>
    <lineage>
        <taxon>Bacteria</taxon>
        <taxon>Pseudomonadati</taxon>
        <taxon>Pseudomonadota</taxon>
        <taxon>Alphaproteobacteria</taxon>
        <taxon>Acetobacterales</taxon>
        <taxon>Acetobacteraceae</taxon>
        <taxon>Acetobacter</taxon>
    </lineage>
</organism>
<evidence type="ECO:0000256" key="6">
    <source>
        <dbReference type="HAMAP-Rule" id="MF_01676"/>
    </source>
</evidence>
<dbReference type="PATRIC" id="fig|104102.12.peg.2059"/>
<evidence type="ECO:0000313" key="9">
    <source>
        <dbReference type="EMBL" id="KXV56721.1"/>
    </source>
</evidence>
<dbReference type="EMBL" id="LHZT01000124">
    <property type="protein sequence ID" value="KXV56721.1"/>
    <property type="molecule type" value="Genomic_DNA"/>
</dbReference>
<reference evidence="8 11" key="1">
    <citation type="submission" date="2014-06" db="EMBL/GenBank/DDBJ databases">
        <title>Functional and comparative genomic analyses of the Drosophila gut microbiota identify candidate symbiosis factors.</title>
        <authorList>
            <person name="Newell P.D."/>
            <person name="Chaston J.M."/>
            <person name="Douglas A.E."/>
        </authorList>
    </citation>
    <scope>NUCLEOTIDE SEQUENCE [LARGE SCALE GENOMIC DNA]</scope>
    <source>
        <strain evidence="8 11">DmCS_006</strain>
    </source>
</reference>
<dbReference type="Proteomes" id="UP000075411">
    <property type="component" value="Unassembled WGS sequence"/>
</dbReference>
<feature type="active site" description="Cysteine sulfenic acid (-SOH) intermediate" evidence="6">
    <location>
        <position position="133"/>
    </location>
</feature>
<comment type="function">
    <text evidence="6">Antioxidant protein with alkyl hydroperoxidase activity. Required for the reduction of the AhpC active site cysteine residues and for the regeneration of the AhpC enzyme activity.</text>
</comment>
<evidence type="ECO:0000313" key="8">
    <source>
        <dbReference type="EMBL" id="KGB20780.1"/>
    </source>
</evidence>
<dbReference type="GO" id="GO:0015036">
    <property type="term" value="F:disulfide oxidoreductase activity"/>
    <property type="evidence" value="ECO:0007669"/>
    <property type="project" value="TreeGrafter"/>
</dbReference>
<dbReference type="STRING" id="104102.AtDm6_3559"/>
<dbReference type="GO" id="GO:0032843">
    <property type="term" value="F:hydroperoxide reductase activity"/>
    <property type="evidence" value="ECO:0007669"/>
    <property type="project" value="InterPro"/>
</dbReference>
<dbReference type="EC" id="1.11.1.28" evidence="6"/>
<dbReference type="InterPro" id="IPR004674">
    <property type="entry name" value="AhpD"/>
</dbReference>
<dbReference type="NCBIfam" id="TIGR00777">
    <property type="entry name" value="ahpD"/>
    <property type="match status" value="1"/>
</dbReference>
<dbReference type="PANTHER" id="PTHR33930">
    <property type="entry name" value="ALKYL HYDROPEROXIDE REDUCTASE AHPD"/>
    <property type="match status" value="1"/>
</dbReference>
<dbReference type="EMBL" id="JOMM01000038">
    <property type="protein sequence ID" value="OUI85126.1"/>
    <property type="molecule type" value="Genomic_DNA"/>
</dbReference>
<evidence type="ECO:0000313" key="10">
    <source>
        <dbReference type="EMBL" id="OUI85126.1"/>
    </source>
</evidence>
<dbReference type="InterPro" id="IPR004675">
    <property type="entry name" value="AhpD_core"/>
</dbReference>
<dbReference type="OrthoDB" id="9801997at2"/>
<dbReference type="InterPro" id="IPR029032">
    <property type="entry name" value="AhpD-like"/>
</dbReference>
<keyword evidence="2 6" id="KW-0049">Antioxidant</keyword>
<evidence type="ECO:0000313" key="13">
    <source>
        <dbReference type="Proteomes" id="UP000194565"/>
    </source>
</evidence>
<feature type="active site" description="Proton donor" evidence="6">
    <location>
        <position position="130"/>
    </location>
</feature>
<reference evidence="9 12" key="3">
    <citation type="submission" date="2015-06" db="EMBL/GenBank/DDBJ databases">
        <title>Improved classification and identification of acetic acid bacteria using matrix-assisted laser desorption/ionization time-of-flight mass spectrometry; Gluconobacter nephelii and Gluconobacter uchimurae are later heterotypic synonyms of Gluconobacter japonicus and Gluconobacter oxydans, respectively.</title>
        <authorList>
            <person name="Li L."/>
            <person name="Cleenwerck I."/>
            <person name="De Vuyst L."/>
            <person name="Vandamme P."/>
        </authorList>
    </citation>
    <scope>NUCLEOTIDE SEQUENCE [LARGE SCALE GENOMIC DNA]</scope>
    <source>
        <strain evidence="9 12">LMG 1663</strain>
    </source>
</reference>
<keyword evidence="1 6" id="KW-0575">Peroxidase</keyword>
<dbReference type="NCBIfam" id="TIGR00778">
    <property type="entry name" value="ahpD_dom"/>
    <property type="match status" value="1"/>
</dbReference>
<feature type="disulfide bond" evidence="6">
    <location>
        <begin position="130"/>
        <end position="133"/>
    </location>
</feature>
<comment type="caution">
    <text evidence="8">The sequence shown here is derived from an EMBL/GenBank/DDBJ whole genome shotgun (WGS) entry which is preliminary data.</text>
</comment>
<dbReference type="InterPro" id="IPR003779">
    <property type="entry name" value="CMD-like"/>
</dbReference>
<keyword evidence="11" id="KW-1185">Reference proteome</keyword>
<name>A0A094YFK2_9PROT</name>
<dbReference type="Proteomes" id="UP000194565">
    <property type="component" value="Unassembled WGS sequence"/>
</dbReference>
<feature type="disulfide bond" description="Interchain (with AhpC); in linked form" evidence="6">
    <location>
        <position position="133"/>
    </location>
</feature>
<evidence type="ECO:0000256" key="3">
    <source>
        <dbReference type="ARBA" id="ARBA00023002"/>
    </source>
</evidence>
<evidence type="ECO:0000256" key="2">
    <source>
        <dbReference type="ARBA" id="ARBA00022862"/>
    </source>
</evidence>
<sequence length="175" mass="18305">MSLDALKDRIPDYAKDLRLNLSSLANDITLTPQQLAGTFVASAIASRNDEVTKAIVAEFGGKLSAEALTAAKAAAAIMGMNNIYYRFVHMAGGDYAKMPAQLRMSVIARPGVEKADFELWSLAVSVINGCDLCVTSHEKIVRDALGAEAVQTAARIAATVHAVAVAVEGAAALGD</sequence>
<dbReference type="GO" id="GO:0006979">
    <property type="term" value="P:response to oxidative stress"/>
    <property type="evidence" value="ECO:0007669"/>
    <property type="project" value="InterPro"/>
</dbReference>
<comment type="similarity">
    <text evidence="6">Belongs to the AhpD family.</text>
</comment>
<evidence type="ECO:0000259" key="7">
    <source>
        <dbReference type="Pfam" id="PF02627"/>
    </source>
</evidence>
<dbReference type="Gene3D" id="1.20.1290.10">
    <property type="entry name" value="AhpD-like"/>
    <property type="match status" value="1"/>
</dbReference>
<evidence type="ECO:0000256" key="4">
    <source>
        <dbReference type="ARBA" id="ARBA00023157"/>
    </source>
</evidence>
<dbReference type="AlphaFoldDB" id="A0A094YFK2"/>
<evidence type="ECO:0000256" key="5">
    <source>
        <dbReference type="ARBA" id="ARBA00023284"/>
    </source>
</evidence>
<keyword evidence="4 6" id="KW-1015">Disulfide bond</keyword>
<dbReference type="EMBL" id="JOKM01000122">
    <property type="protein sequence ID" value="KGB20780.1"/>
    <property type="molecule type" value="Genomic_DNA"/>
</dbReference>
<dbReference type="SUPFAM" id="SSF69118">
    <property type="entry name" value="AhpD-like"/>
    <property type="match status" value="1"/>
</dbReference>
<proteinExistence type="inferred from homology"/>
<dbReference type="Pfam" id="PF02627">
    <property type="entry name" value="CMD"/>
    <property type="match status" value="1"/>
</dbReference>
<gene>
    <name evidence="6" type="primary">ahpD</name>
    <name evidence="9" type="ORF">AD947_10275</name>
    <name evidence="8" type="ORF">AtDm6_3559</name>
    <name evidence="10" type="ORF">HC62_12045</name>
</gene>
<evidence type="ECO:0000313" key="11">
    <source>
        <dbReference type="Proteomes" id="UP000029448"/>
    </source>
</evidence>
<keyword evidence="3 6" id="KW-0560">Oxidoreductase</keyword>
<dbReference type="Proteomes" id="UP000029448">
    <property type="component" value="Unassembled WGS sequence"/>
</dbReference>
<dbReference type="GO" id="GO:0051920">
    <property type="term" value="F:peroxiredoxin activity"/>
    <property type="evidence" value="ECO:0007669"/>
    <property type="project" value="InterPro"/>
</dbReference>
<dbReference type="PANTHER" id="PTHR33930:SF7">
    <property type="entry name" value="ALKYL HYDROPEROXIDE REDUCTASE AHPD"/>
    <property type="match status" value="1"/>
</dbReference>
<protein>
    <recommendedName>
        <fullName evidence="6">Alkyl hydroperoxide reductase AhpD</fullName>
        <ecNumber evidence="6">1.11.1.28</ecNumber>
    </recommendedName>
    <alternativeName>
        <fullName evidence="6">Alkylhydroperoxidase AhpD</fullName>
    </alternativeName>
</protein>
<dbReference type="GO" id="GO:0045454">
    <property type="term" value="P:cell redox homeostasis"/>
    <property type="evidence" value="ECO:0007669"/>
    <property type="project" value="TreeGrafter"/>
</dbReference>
<dbReference type="RefSeq" id="WP_035382462.1">
    <property type="nucleotide sequence ID" value="NZ_JACAOJ010000021.1"/>
</dbReference>
<comment type="catalytic activity">
    <reaction evidence="6">
        <text>N(6)-[(R)-dihydrolipoyl]-L-lysyl-[lipoyl-carrier protein] + a hydroperoxide = N(6)-[(R)-lipoyl]-L-lysyl-[lipoyl-carrier protein] + an alcohol + H2O</text>
        <dbReference type="Rhea" id="RHEA:62636"/>
        <dbReference type="Rhea" id="RHEA-COMP:10502"/>
        <dbReference type="Rhea" id="RHEA-COMP:16355"/>
        <dbReference type="ChEBI" id="CHEBI:15377"/>
        <dbReference type="ChEBI" id="CHEBI:30879"/>
        <dbReference type="ChEBI" id="CHEBI:35924"/>
        <dbReference type="ChEBI" id="CHEBI:83099"/>
        <dbReference type="ChEBI" id="CHEBI:83100"/>
        <dbReference type="EC" id="1.11.1.28"/>
    </reaction>
</comment>
<feature type="domain" description="Carboxymuconolactone decarboxylase-like" evidence="7">
    <location>
        <begin position="94"/>
        <end position="173"/>
    </location>
</feature>
<keyword evidence="5 6" id="KW-0676">Redox-active center</keyword>
<dbReference type="HAMAP" id="MF_01676">
    <property type="entry name" value="AhpD"/>
    <property type="match status" value="1"/>
</dbReference>